<organism evidence="2 3">
    <name type="scientific">Roseateles chitinivorans</name>
    <dbReference type="NCBI Taxonomy" id="2917965"/>
    <lineage>
        <taxon>Bacteria</taxon>
        <taxon>Pseudomonadati</taxon>
        <taxon>Pseudomonadota</taxon>
        <taxon>Betaproteobacteria</taxon>
        <taxon>Burkholderiales</taxon>
        <taxon>Sphaerotilaceae</taxon>
        <taxon>Roseateles</taxon>
    </lineage>
</organism>
<evidence type="ECO:0000313" key="2">
    <source>
        <dbReference type="EMBL" id="PIM50582.1"/>
    </source>
</evidence>
<comment type="caution">
    <text evidence="2">The sequence shown here is derived from an EMBL/GenBank/DDBJ whole genome shotgun (WGS) entry which is preliminary data.</text>
</comment>
<protein>
    <recommendedName>
        <fullName evidence="1">IstB-like ATP-binding domain-containing protein</fullName>
    </recommendedName>
</protein>
<dbReference type="Pfam" id="PF01695">
    <property type="entry name" value="IstB_IS21"/>
    <property type="match status" value="1"/>
</dbReference>
<name>A0A2G9C2I7_9BURK</name>
<dbReference type="AlphaFoldDB" id="A0A2G9C2I7"/>
<reference evidence="2 3" key="1">
    <citation type="submission" date="2017-11" db="EMBL/GenBank/DDBJ databases">
        <title>Draft genome sequence of Mitsuaria sp. HWN-4.</title>
        <authorList>
            <person name="Gundlapally S.R."/>
        </authorList>
    </citation>
    <scope>NUCLEOTIDE SEQUENCE [LARGE SCALE GENOMIC DNA]</scope>
    <source>
        <strain evidence="2 3">HWN-4</strain>
    </source>
</reference>
<evidence type="ECO:0000259" key="1">
    <source>
        <dbReference type="Pfam" id="PF01695"/>
    </source>
</evidence>
<proteinExistence type="predicted"/>
<sequence length="79" mass="8730">MAPWVTFDELDYLPFSALGRPLIFRLLSEPCERTIFATTTNPSVGELVSGFGAVKTTTSLLDRLISTDPMFHLSQKSPP</sequence>
<dbReference type="Proteomes" id="UP000231501">
    <property type="component" value="Unassembled WGS sequence"/>
</dbReference>
<feature type="domain" description="IstB-like ATP-binding" evidence="1">
    <location>
        <begin position="5"/>
        <end position="66"/>
    </location>
</feature>
<accession>A0A2G9C2I7</accession>
<dbReference type="InterPro" id="IPR002611">
    <property type="entry name" value="IstB_ATP-bd"/>
</dbReference>
<dbReference type="EMBL" id="PEOG01000119">
    <property type="protein sequence ID" value="PIM50582.1"/>
    <property type="molecule type" value="Genomic_DNA"/>
</dbReference>
<evidence type="ECO:0000313" key="3">
    <source>
        <dbReference type="Proteomes" id="UP000231501"/>
    </source>
</evidence>
<keyword evidence="3" id="KW-1185">Reference proteome</keyword>
<gene>
    <name evidence="2" type="ORF">CS062_24250</name>
</gene>
<dbReference type="GO" id="GO:0005524">
    <property type="term" value="F:ATP binding"/>
    <property type="evidence" value="ECO:0007669"/>
    <property type="project" value="InterPro"/>
</dbReference>